<dbReference type="GO" id="GO:0004722">
    <property type="term" value="F:protein serine/threonine phosphatase activity"/>
    <property type="evidence" value="ECO:0007669"/>
    <property type="project" value="UniProtKB-EC"/>
</dbReference>
<gene>
    <name evidence="9" type="ORF">BXYJ_LOCUS7033</name>
</gene>
<keyword evidence="6" id="KW-0472">Membrane</keyword>
<dbReference type="Proteomes" id="UP000582659">
    <property type="component" value="Unassembled WGS sequence"/>
</dbReference>
<evidence type="ECO:0000259" key="7">
    <source>
        <dbReference type="PROSITE" id="PS50054"/>
    </source>
</evidence>
<evidence type="ECO:0000256" key="5">
    <source>
        <dbReference type="ARBA" id="ARBA00048336"/>
    </source>
</evidence>
<feature type="transmembrane region" description="Helical" evidence="6">
    <location>
        <begin position="106"/>
        <end position="127"/>
    </location>
</feature>
<evidence type="ECO:0000313" key="11">
    <source>
        <dbReference type="Proteomes" id="UP000659654"/>
    </source>
</evidence>
<dbReference type="Gene3D" id="3.90.190.10">
    <property type="entry name" value="Protein tyrosine phosphatase superfamily"/>
    <property type="match status" value="1"/>
</dbReference>
<dbReference type="GO" id="GO:0007165">
    <property type="term" value="P:signal transduction"/>
    <property type="evidence" value="ECO:0007669"/>
    <property type="project" value="TreeGrafter"/>
</dbReference>
<dbReference type="PROSITE" id="PS50054">
    <property type="entry name" value="TYR_PHOSPHATASE_DUAL"/>
    <property type="match status" value="1"/>
</dbReference>
<evidence type="ECO:0000313" key="10">
    <source>
        <dbReference type="Proteomes" id="UP000095284"/>
    </source>
</evidence>
<evidence type="ECO:0000259" key="8">
    <source>
        <dbReference type="PROSITE" id="PS50056"/>
    </source>
</evidence>
<dbReference type="InterPro" id="IPR020422">
    <property type="entry name" value="TYR_PHOSPHATASE_DUAL_dom"/>
</dbReference>
<keyword evidence="6" id="KW-0812">Transmembrane</keyword>
<dbReference type="SMR" id="A0A1I7S026"/>
<organism evidence="10 12">
    <name type="scientific">Bursaphelenchus xylophilus</name>
    <name type="common">Pinewood nematode worm</name>
    <name type="synonym">Aphelenchoides xylophilus</name>
    <dbReference type="NCBI Taxonomy" id="6326"/>
    <lineage>
        <taxon>Eukaryota</taxon>
        <taxon>Metazoa</taxon>
        <taxon>Ecdysozoa</taxon>
        <taxon>Nematoda</taxon>
        <taxon>Chromadorea</taxon>
        <taxon>Rhabditida</taxon>
        <taxon>Tylenchina</taxon>
        <taxon>Tylenchomorpha</taxon>
        <taxon>Aphelenchoidea</taxon>
        <taxon>Aphelenchoididae</taxon>
        <taxon>Bursaphelenchus</taxon>
    </lineage>
</organism>
<comment type="similarity">
    <text evidence="1">Belongs to the protein-tyrosine phosphatase family. Non-receptor class dual specificity subfamily.</text>
</comment>
<evidence type="ECO:0000256" key="2">
    <source>
        <dbReference type="ARBA" id="ARBA00022801"/>
    </source>
</evidence>
<keyword evidence="2" id="KW-0378">Hydrolase</keyword>
<reference evidence="12" key="1">
    <citation type="submission" date="2016-11" db="UniProtKB">
        <authorList>
            <consortium name="WormBaseParasite"/>
        </authorList>
    </citation>
    <scope>IDENTIFICATION</scope>
</reference>
<dbReference type="PROSITE" id="PS00383">
    <property type="entry name" value="TYR_PHOSPHATASE_1"/>
    <property type="match status" value="1"/>
</dbReference>
<evidence type="ECO:0000313" key="9">
    <source>
        <dbReference type="EMBL" id="CAD5222065.1"/>
    </source>
</evidence>
<protein>
    <submittedName>
        <fullName evidence="9">(pine wood nematode) hypothetical protein</fullName>
    </submittedName>
</protein>
<proteinExistence type="inferred from homology"/>
<dbReference type="CDD" id="cd14498">
    <property type="entry name" value="DSP"/>
    <property type="match status" value="1"/>
</dbReference>
<dbReference type="InterPro" id="IPR000340">
    <property type="entry name" value="Dual-sp_phosphatase_cat-dom"/>
</dbReference>
<dbReference type="EMBL" id="CAJFDI010000003">
    <property type="protein sequence ID" value="CAD5222065.1"/>
    <property type="molecule type" value="Genomic_DNA"/>
</dbReference>
<dbReference type="InterPro" id="IPR000387">
    <property type="entry name" value="Tyr_Pase_dom"/>
</dbReference>
<dbReference type="Pfam" id="PF00782">
    <property type="entry name" value="DSPc"/>
    <property type="match status" value="1"/>
</dbReference>
<dbReference type="Proteomes" id="UP000659654">
    <property type="component" value="Unassembled WGS sequence"/>
</dbReference>
<dbReference type="GO" id="GO:0005829">
    <property type="term" value="C:cytosol"/>
    <property type="evidence" value="ECO:0007669"/>
    <property type="project" value="TreeGrafter"/>
</dbReference>
<dbReference type="PANTHER" id="PTHR45948:SF2">
    <property type="entry name" value="DUAL SPECIFICITY PROTEIN PHOSPHATASE"/>
    <property type="match status" value="1"/>
</dbReference>
<accession>A0A1I7S026</accession>
<comment type="catalytic activity">
    <reaction evidence="5">
        <text>O-phospho-L-threonyl-[protein] + H2O = L-threonyl-[protein] + phosphate</text>
        <dbReference type="Rhea" id="RHEA:47004"/>
        <dbReference type="Rhea" id="RHEA-COMP:11060"/>
        <dbReference type="Rhea" id="RHEA-COMP:11605"/>
        <dbReference type="ChEBI" id="CHEBI:15377"/>
        <dbReference type="ChEBI" id="CHEBI:30013"/>
        <dbReference type="ChEBI" id="CHEBI:43474"/>
        <dbReference type="ChEBI" id="CHEBI:61977"/>
        <dbReference type="EC" id="3.1.3.16"/>
    </reaction>
</comment>
<reference evidence="9" key="2">
    <citation type="submission" date="2020-09" db="EMBL/GenBank/DDBJ databases">
        <authorList>
            <person name="Kikuchi T."/>
        </authorList>
    </citation>
    <scope>NUCLEOTIDE SEQUENCE</scope>
    <source>
        <strain evidence="9">Ka4C1</strain>
    </source>
</reference>
<evidence type="ECO:0000256" key="6">
    <source>
        <dbReference type="SAM" id="Phobius"/>
    </source>
</evidence>
<evidence type="ECO:0000256" key="1">
    <source>
        <dbReference type="ARBA" id="ARBA00008601"/>
    </source>
</evidence>
<dbReference type="InterPro" id="IPR029021">
    <property type="entry name" value="Prot-tyrosine_phosphatase-like"/>
</dbReference>
<feature type="domain" description="Tyrosine-protein phosphatase" evidence="7">
    <location>
        <begin position="25"/>
        <end position="166"/>
    </location>
</feature>
<dbReference type="PROSITE" id="PS50056">
    <property type="entry name" value="TYR_PHOSPHATASE_2"/>
    <property type="match status" value="1"/>
</dbReference>
<evidence type="ECO:0000256" key="4">
    <source>
        <dbReference type="ARBA" id="ARBA00047761"/>
    </source>
</evidence>
<feature type="domain" description="Tyrosine specific protein phosphatases" evidence="8">
    <location>
        <begin position="87"/>
        <end position="144"/>
    </location>
</feature>
<dbReference type="Proteomes" id="UP000095284">
    <property type="component" value="Unplaced"/>
</dbReference>
<dbReference type="AlphaFoldDB" id="A0A1I7S026"/>
<keyword evidence="6" id="KW-1133">Transmembrane helix</keyword>
<dbReference type="WBParaSite" id="BXY_0634900.1">
    <property type="protein sequence ID" value="BXY_0634900.1"/>
    <property type="gene ID" value="BXY_0634900"/>
</dbReference>
<dbReference type="GO" id="GO:0004725">
    <property type="term" value="F:protein tyrosine phosphatase activity"/>
    <property type="evidence" value="ECO:0007669"/>
    <property type="project" value="TreeGrafter"/>
</dbReference>
<dbReference type="SUPFAM" id="SSF52799">
    <property type="entry name" value="(Phosphotyrosine protein) phosphatases II"/>
    <property type="match status" value="1"/>
</dbReference>
<name>A0A1I7S026_BURXY</name>
<dbReference type="PANTHER" id="PTHR45948">
    <property type="entry name" value="DUAL SPECIFICITY PROTEIN PHOSPHATASE DDB_G0269404-RELATED"/>
    <property type="match status" value="1"/>
</dbReference>
<evidence type="ECO:0000313" key="12">
    <source>
        <dbReference type="WBParaSite" id="BXY_0634900.1"/>
    </source>
</evidence>
<dbReference type="SMART" id="SM00195">
    <property type="entry name" value="DSPc"/>
    <property type="match status" value="1"/>
</dbReference>
<dbReference type="EMBL" id="CAJFCV020000003">
    <property type="protein sequence ID" value="CAG9109064.1"/>
    <property type="molecule type" value="Genomic_DNA"/>
</dbReference>
<sequence length="206" mass="23764">MKLSKEQKKAAENLGKWRQKFKSRNDMHEILPGLYLGSYSAAINRRSLEAANISAVLSIMTTSVKKEKQIKYKQIHLEDDPSSDLSKHFEECINFIHFYRVANRNVLVHCLMGVSRSATIVIAYIMAITKLDPFDVIGFVTSRRDFINPNEGFLEQLKIYKAKCNETHKELQITHERVKDDHFQLVERDLKVVNEWLAVAKDGNLA</sequence>
<comment type="catalytic activity">
    <reaction evidence="4">
        <text>O-phospho-L-seryl-[protein] + H2O = L-seryl-[protein] + phosphate</text>
        <dbReference type="Rhea" id="RHEA:20629"/>
        <dbReference type="Rhea" id="RHEA-COMP:9863"/>
        <dbReference type="Rhea" id="RHEA-COMP:11604"/>
        <dbReference type="ChEBI" id="CHEBI:15377"/>
        <dbReference type="ChEBI" id="CHEBI:29999"/>
        <dbReference type="ChEBI" id="CHEBI:43474"/>
        <dbReference type="ChEBI" id="CHEBI:83421"/>
        <dbReference type="EC" id="3.1.3.16"/>
    </reaction>
</comment>
<keyword evidence="11" id="KW-1185">Reference proteome</keyword>
<dbReference type="InterPro" id="IPR016130">
    <property type="entry name" value="Tyr_Pase_AS"/>
</dbReference>
<dbReference type="OrthoDB" id="9979246at2759"/>
<keyword evidence="3" id="KW-0904">Protein phosphatase</keyword>
<evidence type="ECO:0000256" key="3">
    <source>
        <dbReference type="ARBA" id="ARBA00022912"/>
    </source>
</evidence>